<protein>
    <recommendedName>
        <fullName evidence="5">Lytic polysaccharide monooxygenase</fullName>
    </recommendedName>
</protein>
<evidence type="ECO:0000256" key="2">
    <source>
        <dbReference type="SAM" id="SignalP"/>
    </source>
</evidence>
<evidence type="ECO:0000256" key="1">
    <source>
        <dbReference type="SAM" id="MobiDB-lite"/>
    </source>
</evidence>
<dbReference type="Gene3D" id="2.70.50.70">
    <property type="match status" value="1"/>
</dbReference>
<dbReference type="PANTHER" id="PTHR36182">
    <property type="entry name" value="PROTEIN, PUTATIVE (AFU_ORTHOLOGUE AFUA_6G10930)-RELATED"/>
    <property type="match status" value="1"/>
</dbReference>
<evidence type="ECO:0000313" key="3">
    <source>
        <dbReference type="EMBL" id="KAF2205926.1"/>
    </source>
</evidence>
<dbReference type="OrthoDB" id="2342176at2759"/>
<feature type="chain" id="PRO_5040108988" description="Lytic polysaccharide monooxygenase" evidence="2">
    <location>
        <begin position="21"/>
        <end position="248"/>
    </location>
</feature>
<feature type="signal peptide" evidence="2">
    <location>
        <begin position="1"/>
        <end position="20"/>
    </location>
</feature>
<reference evidence="3" key="1">
    <citation type="journal article" date="2020" name="Stud. Mycol.">
        <title>101 Dothideomycetes genomes: a test case for predicting lifestyles and emergence of pathogens.</title>
        <authorList>
            <person name="Haridas S."/>
            <person name="Albert R."/>
            <person name="Binder M."/>
            <person name="Bloem J."/>
            <person name="Labutti K."/>
            <person name="Salamov A."/>
            <person name="Andreopoulos B."/>
            <person name="Baker S."/>
            <person name="Barry K."/>
            <person name="Bills G."/>
            <person name="Bluhm B."/>
            <person name="Cannon C."/>
            <person name="Castanera R."/>
            <person name="Culley D."/>
            <person name="Daum C."/>
            <person name="Ezra D."/>
            <person name="Gonzalez J."/>
            <person name="Henrissat B."/>
            <person name="Kuo A."/>
            <person name="Liang C."/>
            <person name="Lipzen A."/>
            <person name="Lutzoni F."/>
            <person name="Magnuson J."/>
            <person name="Mondo S."/>
            <person name="Nolan M."/>
            <person name="Ohm R."/>
            <person name="Pangilinan J."/>
            <person name="Park H.-J."/>
            <person name="Ramirez L."/>
            <person name="Alfaro M."/>
            <person name="Sun H."/>
            <person name="Tritt A."/>
            <person name="Yoshinaga Y."/>
            <person name="Zwiers L.-H."/>
            <person name="Turgeon B."/>
            <person name="Goodwin S."/>
            <person name="Spatafora J."/>
            <person name="Crous P."/>
            <person name="Grigoriev I."/>
        </authorList>
    </citation>
    <scope>NUCLEOTIDE SEQUENCE</scope>
    <source>
        <strain evidence="3">ATCC 74209</strain>
    </source>
</reference>
<name>A0A9P4MWM4_9PLEO</name>
<accession>A0A9P4MWM4</accession>
<dbReference type="PANTHER" id="PTHR36182:SF2">
    <property type="entry name" value="LYTIC POLYSACCHARIDE MONOOXYGENASE"/>
    <property type="match status" value="1"/>
</dbReference>
<organism evidence="3 4">
    <name type="scientific">Delitschia confertaspora ATCC 74209</name>
    <dbReference type="NCBI Taxonomy" id="1513339"/>
    <lineage>
        <taxon>Eukaryota</taxon>
        <taxon>Fungi</taxon>
        <taxon>Dikarya</taxon>
        <taxon>Ascomycota</taxon>
        <taxon>Pezizomycotina</taxon>
        <taxon>Dothideomycetes</taxon>
        <taxon>Pleosporomycetidae</taxon>
        <taxon>Pleosporales</taxon>
        <taxon>Delitschiaceae</taxon>
        <taxon>Delitschia</taxon>
    </lineage>
</organism>
<evidence type="ECO:0008006" key="5">
    <source>
        <dbReference type="Google" id="ProtNLM"/>
    </source>
</evidence>
<gene>
    <name evidence="3" type="ORF">GQ43DRAFT_436661</name>
</gene>
<feature type="region of interest" description="Disordered" evidence="1">
    <location>
        <begin position="224"/>
        <end position="248"/>
    </location>
</feature>
<dbReference type="EMBL" id="ML993848">
    <property type="protein sequence ID" value="KAF2205926.1"/>
    <property type="molecule type" value="Genomic_DNA"/>
</dbReference>
<proteinExistence type="predicted"/>
<evidence type="ECO:0000313" key="4">
    <source>
        <dbReference type="Proteomes" id="UP000799536"/>
    </source>
</evidence>
<keyword evidence="2" id="KW-0732">Signal</keyword>
<comment type="caution">
    <text evidence="3">The sequence shown here is derived from an EMBL/GenBank/DDBJ whole genome shotgun (WGS) entry which is preliminary data.</text>
</comment>
<dbReference type="AlphaFoldDB" id="A0A9P4MWM4"/>
<keyword evidence="4" id="KW-1185">Reference proteome</keyword>
<sequence length="248" mass="26355">MSFKSALLAVVALLAAAGQSHIIMQSPVPYSVDKIDNGPLTAAQFPCKQQNGFTVSKMNEMKVGEKQQISFKGTAVHGGGSCQLSVTTDKEPNANSVFKVVKSIEGGCPGVSGVNTYDFELPDSIPNGDLTFAWTWMPKLSGQPEYYMNCAPIRVTGGAEDTSKFNQLPDMFVANINDCKTPVSKAVKFPNPGTVVEDGGTNDLAPPTGNCPAPGGVFAPLPSSEPTTLVTKPIPTPTSAHWRREYMQ</sequence>
<dbReference type="Proteomes" id="UP000799536">
    <property type="component" value="Unassembled WGS sequence"/>
</dbReference>